<dbReference type="PANTHER" id="PTHR13348">
    <property type="entry name" value="RIBONUCLEASE P SUBUNIT P29"/>
    <property type="match status" value="1"/>
</dbReference>
<dbReference type="OrthoDB" id="124041at2759"/>
<sequence length="255" mass="27672">MPTPDPSAHPAHALLSRAHSPPTATTLYTDSIKHRPLLLRPSSPPPPPSSRSSRRLTRQSAATVARRTAKLATNSGRASLAARPKPLSAKQKRKLGVYEVGKEQRKWGLYIGLHSLWCDYMREVLGVTPSSVSAVLTADGAGPLLASADMHGAVVTVVRSGCVSRVGLEGIVVRDTKFTFEIVTRRDRLVVVPKEGTVFRIEVPREGTAVEELGQGEGEGGKKKRLVFEVYGDQFMTAAPDRANRKFKIHIDPGL</sequence>
<dbReference type="InterPro" id="IPR036980">
    <property type="entry name" value="RNase_P/MRP_Rpp29_sf"/>
</dbReference>
<keyword evidence="3" id="KW-0819">tRNA processing</keyword>
<dbReference type="InterPro" id="IPR023534">
    <property type="entry name" value="Rof/RNase_P-like"/>
</dbReference>
<evidence type="ECO:0000256" key="4">
    <source>
        <dbReference type="SAM" id="MobiDB-lite"/>
    </source>
</evidence>
<dbReference type="Pfam" id="PF01868">
    <property type="entry name" value="RNase_P-MRP_p29"/>
    <property type="match status" value="1"/>
</dbReference>
<dbReference type="AlphaFoldDB" id="A0A9P4IWC3"/>
<evidence type="ECO:0000256" key="2">
    <source>
        <dbReference type="ARBA" id="ARBA00006181"/>
    </source>
</evidence>
<dbReference type="GO" id="GO:0001682">
    <property type="term" value="P:tRNA 5'-leader removal"/>
    <property type="evidence" value="ECO:0007669"/>
    <property type="project" value="InterPro"/>
</dbReference>
<evidence type="ECO:0000313" key="5">
    <source>
        <dbReference type="EMBL" id="KAF2149027.1"/>
    </source>
</evidence>
<reference evidence="5" key="1">
    <citation type="journal article" date="2020" name="Stud. Mycol.">
        <title>101 Dothideomycetes genomes: a test case for predicting lifestyles and emergence of pathogens.</title>
        <authorList>
            <person name="Haridas S."/>
            <person name="Albert R."/>
            <person name="Binder M."/>
            <person name="Bloem J."/>
            <person name="Labutti K."/>
            <person name="Salamov A."/>
            <person name="Andreopoulos B."/>
            <person name="Baker S."/>
            <person name="Barry K."/>
            <person name="Bills G."/>
            <person name="Bluhm B."/>
            <person name="Cannon C."/>
            <person name="Castanera R."/>
            <person name="Culley D."/>
            <person name="Daum C."/>
            <person name="Ezra D."/>
            <person name="Gonzalez J."/>
            <person name="Henrissat B."/>
            <person name="Kuo A."/>
            <person name="Liang C."/>
            <person name="Lipzen A."/>
            <person name="Lutzoni F."/>
            <person name="Magnuson J."/>
            <person name="Mondo S."/>
            <person name="Nolan M."/>
            <person name="Ohm R."/>
            <person name="Pangilinan J."/>
            <person name="Park H.-J."/>
            <person name="Ramirez L."/>
            <person name="Alfaro M."/>
            <person name="Sun H."/>
            <person name="Tritt A."/>
            <person name="Yoshinaga Y."/>
            <person name="Zwiers L.-H."/>
            <person name="Turgeon B."/>
            <person name="Goodwin S."/>
            <person name="Spatafora J."/>
            <person name="Crous P."/>
            <person name="Grigoriev I."/>
        </authorList>
    </citation>
    <scope>NUCLEOTIDE SEQUENCE</scope>
    <source>
        <strain evidence="5">CBS 260.36</strain>
    </source>
</reference>
<name>A0A9P4IWC3_9PEZI</name>
<comment type="similarity">
    <text evidence="2">Belongs to the eukaryotic/archaeal RNase P protein component 1 family.</text>
</comment>
<organism evidence="5 6">
    <name type="scientific">Myriangium duriaei CBS 260.36</name>
    <dbReference type="NCBI Taxonomy" id="1168546"/>
    <lineage>
        <taxon>Eukaryota</taxon>
        <taxon>Fungi</taxon>
        <taxon>Dikarya</taxon>
        <taxon>Ascomycota</taxon>
        <taxon>Pezizomycotina</taxon>
        <taxon>Dothideomycetes</taxon>
        <taxon>Dothideomycetidae</taxon>
        <taxon>Myriangiales</taxon>
        <taxon>Myriangiaceae</taxon>
        <taxon>Myriangium</taxon>
    </lineage>
</organism>
<dbReference type="GO" id="GO:0033204">
    <property type="term" value="F:ribonuclease P RNA binding"/>
    <property type="evidence" value="ECO:0007669"/>
    <property type="project" value="InterPro"/>
</dbReference>
<comment type="subcellular location">
    <subcellularLocation>
        <location evidence="1">Nucleus</location>
    </subcellularLocation>
</comment>
<evidence type="ECO:0000256" key="3">
    <source>
        <dbReference type="PIRNR" id="PIRNR027081"/>
    </source>
</evidence>
<dbReference type="InterPro" id="IPR016848">
    <property type="entry name" value="RNase_P/MRP_Rpp29-subunit"/>
</dbReference>
<dbReference type="PIRSF" id="PIRSF027081">
    <property type="entry name" value="RNase_P/MRP_p29_subunit"/>
    <property type="match status" value="1"/>
</dbReference>
<dbReference type="SMART" id="SM00538">
    <property type="entry name" value="POP4"/>
    <property type="match status" value="1"/>
</dbReference>
<dbReference type="GO" id="GO:0030677">
    <property type="term" value="C:ribonuclease P complex"/>
    <property type="evidence" value="ECO:0007669"/>
    <property type="project" value="InterPro"/>
</dbReference>
<keyword evidence="6" id="KW-1185">Reference proteome</keyword>
<protein>
    <recommendedName>
        <fullName evidence="3">Ribonuclease P protein subunit</fullName>
    </recommendedName>
</protein>
<accession>A0A9P4IWC3</accession>
<dbReference type="InterPro" id="IPR002730">
    <property type="entry name" value="Rpp29/RNP1"/>
</dbReference>
<dbReference type="GO" id="GO:0000172">
    <property type="term" value="C:ribonuclease MRP complex"/>
    <property type="evidence" value="ECO:0007669"/>
    <property type="project" value="InterPro"/>
</dbReference>
<dbReference type="GO" id="GO:0006364">
    <property type="term" value="P:rRNA processing"/>
    <property type="evidence" value="ECO:0007669"/>
    <property type="project" value="TreeGrafter"/>
</dbReference>
<feature type="region of interest" description="Disordered" evidence="4">
    <location>
        <begin position="1"/>
        <end position="61"/>
    </location>
</feature>
<dbReference type="EMBL" id="ML996092">
    <property type="protein sequence ID" value="KAF2149027.1"/>
    <property type="molecule type" value="Genomic_DNA"/>
</dbReference>
<keyword evidence="3" id="KW-0539">Nucleus</keyword>
<dbReference type="Gene3D" id="2.30.30.210">
    <property type="entry name" value="Ribonuclease P/MRP, subunit p29"/>
    <property type="match status" value="1"/>
</dbReference>
<dbReference type="GO" id="GO:0005634">
    <property type="term" value="C:nucleus"/>
    <property type="evidence" value="ECO:0007669"/>
    <property type="project" value="UniProtKB-SubCell"/>
</dbReference>
<gene>
    <name evidence="5" type="ORF">K461DRAFT_231718</name>
</gene>
<dbReference type="Proteomes" id="UP000799439">
    <property type="component" value="Unassembled WGS sequence"/>
</dbReference>
<evidence type="ECO:0000313" key="6">
    <source>
        <dbReference type="Proteomes" id="UP000799439"/>
    </source>
</evidence>
<dbReference type="PANTHER" id="PTHR13348:SF0">
    <property type="entry name" value="RIBONUCLEASE P PROTEIN SUBUNIT P29"/>
    <property type="match status" value="1"/>
</dbReference>
<evidence type="ECO:0000256" key="1">
    <source>
        <dbReference type="ARBA" id="ARBA00004123"/>
    </source>
</evidence>
<comment type="caution">
    <text evidence="5">The sequence shown here is derived from an EMBL/GenBank/DDBJ whole genome shotgun (WGS) entry which is preliminary data.</text>
</comment>
<proteinExistence type="inferred from homology"/>
<dbReference type="SUPFAM" id="SSF101744">
    <property type="entry name" value="Rof/RNase P subunit-like"/>
    <property type="match status" value="1"/>
</dbReference>